<organism evidence="3 4">
    <name type="scientific">Pectinatus brassicae</name>
    <dbReference type="NCBI Taxonomy" id="862415"/>
    <lineage>
        <taxon>Bacteria</taxon>
        <taxon>Bacillati</taxon>
        <taxon>Bacillota</taxon>
        <taxon>Negativicutes</taxon>
        <taxon>Selenomonadales</taxon>
        <taxon>Selenomonadaceae</taxon>
        <taxon>Pectinatus</taxon>
    </lineage>
</organism>
<dbReference type="AlphaFoldDB" id="A0A840UH17"/>
<name>A0A840UH17_9FIRM</name>
<feature type="compositionally biased region" description="Basic and acidic residues" evidence="1">
    <location>
        <begin position="7"/>
        <end position="16"/>
    </location>
</feature>
<gene>
    <name evidence="3" type="ORF">HNR32_000605</name>
</gene>
<evidence type="ECO:0000256" key="1">
    <source>
        <dbReference type="SAM" id="MobiDB-lite"/>
    </source>
</evidence>
<dbReference type="EMBL" id="JACHFH010000005">
    <property type="protein sequence ID" value="MBB5335480.1"/>
    <property type="molecule type" value="Genomic_DNA"/>
</dbReference>
<sequence length="110" mass="12833">MSRYSKRISEKIEKSKKPSTPSPAKPGRDIVLIILICINFIFLMIGWSQLAILDRVIYILLEGALLSIYAQRHAKLSEKYTDWVKYFSFVCMGFAFLFFIYSCYLRYIAA</sequence>
<accession>A0A840UH17</accession>
<feature type="transmembrane region" description="Helical" evidence="2">
    <location>
        <begin position="86"/>
        <end position="109"/>
    </location>
</feature>
<evidence type="ECO:0000313" key="4">
    <source>
        <dbReference type="Proteomes" id="UP000559117"/>
    </source>
</evidence>
<protein>
    <submittedName>
        <fullName evidence="3">Uncharacterized protein</fullName>
    </submittedName>
</protein>
<evidence type="ECO:0000256" key="2">
    <source>
        <dbReference type="SAM" id="Phobius"/>
    </source>
</evidence>
<dbReference type="Proteomes" id="UP000559117">
    <property type="component" value="Unassembled WGS sequence"/>
</dbReference>
<keyword evidence="2" id="KW-0812">Transmembrane</keyword>
<feature type="region of interest" description="Disordered" evidence="1">
    <location>
        <begin position="1"/>
        <end position="26"/>
    </location>
</feature>
<dbReference type="RefSeq" id="WP_183859520.1">
    <property type="nucleotide sequence ID" value="NZ_JACHFH010000005.1"/>
</dbReference>
<feature type="transmembrane region" description="Helical" evidence="2">
    <location>
        <begin position="30"/>
        <end position="50"/>
    </location>
</feature>
<proteinExistence type="predicted"/>
<keyword evidence="2" id="KW-1133">Transmembrane helix</keyword>
<keyword evidence="2" id="KW-0472">Membrane</keyword>
<keyword evidence="4" id="KW-1185">Reference proteome</keyword>
<evidence type="ECO:0000313" key="3">
    <source>
        <dbReference type="EMBL" id="MBB5335480.1"/>
    </source>
</evidence>
<reference evidence="3 4" key="1">
    <citation type="submission" date="2020-08" db="EMBL/GenBank/DDBJ databases">
        <title>Genomic Encyclopedia of Type Strains, Phase IV (KMG-IV): sequencing the most valuable type-strain genomes for metagenomic binning, comparative biology and taxonomic classification.</title>
        <authorList>
            <person name="Goeker M."/>
        </authorList>
    </citation>
    <scope>NUCLEOTIDE SEQUENCE [LARGE SCALE GENOMIC DNA]</scope>
    <source>
        <strain evidence="3 4">DSM 24661</strain>
    </source>
</reference>
<comment type="caution">
    <text evidence="3">The sequence shown here is derived from an EMBL/GenBank/DDBJ whole genome shotgun (WGS) entry which is preliminary data.</text>
</comment>